<name>A0AB34IC40_PRYPA</name>
<dbReference type="AlphaFoldDB" id="A0AB34IC40"/>
<keyword evidence="1" id="KW-0732">Signal</keyword>
<evidence type="ECO:0000259" key="2">
    <source>
        <dbReference type="SMART" id="SM00460"/>
    </source>
</evidence>
<dbReference type="InterPro" id="IPR002931">
    <property type="entry name" value="Transglutaminase-like"/>
</dbReference>
<feature type="chain" id="PRO_5044344090" description="Transglutaminase-like domain-containing protein" evidence="1">
    <location>
        <begin position="44"/>
        <end position="622"/>
    </location>
</feature>
<reference evidence="3 4" key="1">
    <citation type="journal article" date="2024" name="Science">
        <title>Giant polyketide synthase enzymes in the biosynthesis of giant marine polyether toxins.</title>
        <authorList>
            <person name="Fallon T.R."/>
            <person name="Shende V.V."/>
            <person name="Wierzbicki I.H."/>
            <person name="Pendleton A.L."/>
            <person name="Watervoot N.F."/>
            <person name="Auber R.P."/>
            <person name="Gonzalez D.J."/>
            <person name="Wisecaver J.H."/>
            <person name="Moore B.S."/>
        </authorList>
    </citation>
    <scope>NUCLEOTIDE SEQUENCE [LARGE SCALE GENOMIC DNA]</scope>
    <source>
        <strain evidence="3 4">12B1</strain>
    </source>
</reference>
<comment type="caution">
    <text evidence="3">The sequence shown here is derived from an EMBL/GenBank/DDBJ whole genome shotgun (WGS) entry which is preliminary data.</text>
</comment>
<proteinExistence type="predicted"/>
<keyword evidence="4" id="KW-1185">Reference proteome</keyword>
<dbReference type="PANTHER" id="PTHR33490">
    <property type="entry name" value="BLR5614 PROTEIN-RELATED"/>
    <property type="match status" value="1"/>
</dbReference>
<dbReference type="SMART" id="SM00460">
    <property type="entry name" value="TGc"/>
    <property type="match status" value="1"/>
</dbReference>
<evidence type="ECO:0000256" key="1">
    <source>
        <dbReference type="SAM" id="SignalP"/>
    </source>
</evidence>
<accession>A0AB34IC40</accession>
<evidence type="ECO:0000313" key="3">
    <source>
        <dbReference type="EMBL" id="KAL1495735.1"/>
    </source>
</evidence>
<protein>
    <recommendedName>
        <fullName evidence="2">Transglutaminase-like domain-containing protein</fullName>
    </recommendedName>
</protein>
<dbReference type="EMBL" id="JBGBPQ010000031">
    <property type="protein sequence ID" value="KAL1495735.1"/>
    <property type="molecule type" value="Genomic_DNA"/>
</dbReference>
<dbReference type="SUPFAM" id="SSF54001">
    <property type="entry name" value="Cysteine proteinases"/>
    <property type="match status" value="1"/>
</dbReference>
<dbReference type="InterPro" id="IPR038765">
    <property type="entry name" value="Papain-like_cys_pep_sf"/>
</dbReference>
<feature type="domain" description="Transglutaminase-like" evidence="2">
    <location>
        <begin position="488"/>
        <end position="574"/>
    </location>
</feature>
<dbReference type="Pfam" id="PF01841">
    <property type="entry name" value="Transglut_core"/>
    <property type="match status" value="1"/>
</dbReference>
<sequence>MKRIVIIRREGLFDQTDLGSFPAMLPLLPSAALLLLLLSTAAADEFDDAVAEAELDPTAQASDLAPQLARFRQLMASQPSDGPFLPPATASEWYTVTIAEVSVGYMHTTVETDPAASRISNMEVMDVQVSRGTDTSRMAFETVFHESSLDPSDPLALADDEARRGGVQVMAYDQRFANSEVKMNVSFVGDSVSLTSNNGEQEHVSAVDLPSEPWLGRMRARLEFTRQCREGKQEIIVKTMRPELGPKVVNLSSTFTGIGSIFDGEQFVESSLWTVRIHDVPVNMSEAYPLEGPLRCYRMLQLGLDMPFGYLLASLSTKEQALLAAEDDPNRKLPELVYTMFVPISRKIPRMSEAYFVRLLVKVRGSKGPLELKLPTAGFQRVSKVRGHASHLKVTIDLQNPQKATAEELVDKDYSSPSAMVDNSDSVVVDLAHQIDSSFARAGYRLGGRGEPIQPAYQMEVAHALRDLVHSHITSKHLSTAYASASETARTGSGDCTEHAVLLAAVLKARQIPARVCHGLVYVEEGGSAIDGVAHGGVEVDANGGTEEAGSHFGWHMWTQALVGGKWYDFDATLHYRHYSVGHVLVGTSSMSDKEAHNNHMQMAALIGNLEMDLLEVRHPER</sequence>
<organism evidence="3 4">
    <name type="scientific">Prymnesium parvum</name>
    <name type="common">Toxic golden alga</name>
    <dbReference type="NCBI Taxonomy" id="97485"/>
    <lineage>
        <taxon>Eukaryota</taxon>
        <taxon>Haptista</taxon>
        <taxon>Haptophyta</taxon>
        <taxon>Prymnesiophyceae</taxon>
        <taxon>Prymnesiales</taxon>
        <taxon>Prymnesiaceae</taxon>
        <taxon>Prymnesium</taxon>
    </lineage>
</organism>
<dbReference type="PANTHER" id="PTHR33490:SF3">
    <property type="entry name" value="CONSERVED INTEGRAL MEMBRANE PROTEIN"/>
    <property type="match status" value="1"/>
</dbReference>
<feature type="signal peptide" evidence="1">
    <location>
        <begin position="1"/>
        <end position="43"/>
    </location>
</feature>
<dbReference type="Proteomes" id="UP001515480">
    <property type="component" value="Unassembled WGS sequence"/>
</dbReference>
<gene>
    <name evidence="3" type="ORF">AB1Y20_016598</name>
</gene>
<dbReference type="Gene3D" id="3.10.620.30">
    <property type="match status" value="1"/>
</dbReference>
<evidence type="ECO:0000313" key="4">
    <source>
        <dbReference type="Proteomes" id="UP001515480"/>
    </source>
</evidence>